<dbReference type="InterPro" id="IPR000683">
    <property type="entry name" value="Gfo/Idh/MocA-like_OxRdtase_N"/>
</dbReference>
<dbReference type="InterPro" id="IPR036291">
    <property type="entry name" value="NAD(P)-bd_dom_sf"/>
</dbReference>
<dbReference type="Pfam" id="PF22725">
    <property type="entry name" value="GFO_IDH_MocA_C3"/>
    <property type="match status" value="1"/>
</dbReference>
<dbReference type="OrthoDB" id="9795543at2"/>
<dbReference type="EMBL" id="NBWU01000004">
    <property type="protein sequence ID" value="PCE64065.1"/>
    <property type="molecule type" value="Genomic_DNA"/>
</dbReference>
<feature type="domain" description="Gfo/Idh/MocA-like oxidoreductase N-terminal" evidence="2">
    <location>
        <begin position="7"/>
        <end position="127"/>
    </location>
</feature>
<dbReference type="Gene3D" id="3.30.360.10">
    <property type="entry name" value="Dihydrodipicolinate Reductase, domain 2"/>
    <property type="match status" value="1"/>
</dbReference>
<organism evidence="4 5">
    <name type="scientific">Sediminicola luteus</name>
    <dbReference type="NCBI Taxonomy" id="319238"/>
    <lineage>
        <taxon>Bacteria</taxon>
        <taxon>Pseudomonadati</taxon>
        <taxon>Bacteroidota</taxon>
        <taxon>Flavobacteriia</taxon>
        <taxon>Flavobacteriales</taxon>
        <taxon>Flavobacteriaceae</taxon>
        <taxon>Sediminicola</taxon>
    </lineage>
</organism>
<gene>
    <name evidence="4" type="ORF">B7P33_12560</name>
</gene>
<reference evidence="4 5" key="1">
    <citation type="submission" date="2017-04" db="EMBL/GenBank/DDBJ databases">
        <title>A new member of the family Flavobacteriaceae isolated from ascidians.</title>
        <authorList>
            <person name="Chen L."/>
        </authorList>
    </citation>
    <scope>NUCLEOTIDE SEQUENCE [LARGE SCALE GENOMIC DNA]</scope>
    <source>
        <strain evidence="4 5">HQA918</strain>
    </source>
</reference>
<keyword evidence="5" id="KW-1185">Reference proteome</keyword>
<evidence type="ECO:0000259" key="2">
    <source>
        <dbReference type="Pfam" id="PF01408"/>
    </source>
</evidence>
<dbReference type="SUPFAM" id="SSF55347">
    <property type="entry name" value="Glyceraldehyde-3-phosphate dehydrogenase-like, C-terminal domain"/>
    <property type="match status" value="1"/>
</dbReference>
<comment type="caution">
    <text evidence="4">The sequence shown here is derived from an EMBL/GenBank/DDBJ whole genome shotgun (WGS) entry which is preliminary data.</text>
</comment>
<evidence type="ECO:0000256" key="1">
    <source>
        <dbReference type="ARBA" id="ARBA00023002"/>
    </source>
</evidence>
<sequence>MDKQSVLRWGMIGCGSVTELKSAPAYQITPGFELRAVMGRNLEKVNDYAQRHQVPKVYTNVQDLIQDPEVDAVYIATPPDSHKEYALQIAQAGKPCCIEKPLAPNYQDSLAIVNAFAKAEVPVFVAYYRRSLPRFLKIKTWLDSGSIGEIRHIHWRLVRPPKDIDISGGINWRTDVEVAPGGYFDDLASHGLDLFAFLLGDFVEVSGVALNQQGLYTAKDAMTAAWLHANGTTGAGSWHFGCDRYEDVVTIYGSRGKITFSVFGEEALLMESDRGREEVFIDNPQHVQQFHVENMKKHLVDGTIDHPSTGKSALHTSWVMDKILGAI</sequence>
<dbReference type="PANTHER" id="PTHR43818">
    <property type="entry name" value="BCDNA.GH03377"/>
    <property type="match status" value="1"/>
</dbReference>
<dbReference type="Proteomes" id="UP000219559">
    <property type="component" value="Unassembled WGS sequence"/>
</dbReference>
<dbReference type="SUPFAM" id="SSF51735">
    <property type="entry name" value="NAD(P)-binding Rossmann-fold domains"/>
    <property type="match status" value="1"/>
</dbReference>
<dbReference type="AlphaFoldDB" id="A0A2A4G8I3"/>
<proteinExistence type="predicted"/>
<protein>
    <submittedName>
        <fullName evidence="4">Oxidoreductase</fullName>
    </submittedName>
</protein>
<dbReference type="GO" id="GO:0016491">
    <property type="term" value="F:oxidoreductase activity"/>
    <property type="evidence" value="ECO:0007669"/>
    <property type="project" value="UniProtKB-KW"/>
</dbReference>
<dbReference type="PANTHER" id="PTHR43818:SF11">
    <property type="entry name" value="BCDNA.GH03377"/>
    <property type="match status" value="1"/>
</dbReference>
<name>A0A2A4G8I3_9FLAO</name>
<dbReference type="Gene3D" id="3.40.50.720">
    <property type="entry name" value="NAD(P)-binding Rossmann-like Domain"/>
    <property type="match status" value="1"/>
</dbReference>
<dbReference type="GO" id="GO:0000166">
    <property type="term" value="F:nucleotide binding"/>
    <property type="evidence" value="ECO:0007669"/>
    <property type="project" value="InterPro"/>
</dbReference>
<feature type="domain" description="GFO/IDH/MocA-like oxidoreductase" evidence="3">
    <location>
        <begin position="135"/>
        <end position="258"/>
    </location>
</feature>
<dbReference type="InterPro" id="IPR055170">
    <property type="entry name" value="GFO_IDH_MocA-like_dom"/>
</dbReference>
<evidence type="ECO:0000313" key="4">
    <source>
        <dbReference type="EMBL" id="PCE64065.1"/>
    </source>
</evidence>
<evidence type="ECO:0000313" key="5">
    <source>
        <dbReference type="Proteomes" id="UP000219559"/>
    </source>
</evidence>
<dbReference type="RefSeq" id="WP_097442783.1">
    <property type="nucleotide sequence ID" value="NZ_NBWU01000004.1"/>
</dbReference>
<evidence type="ECO:0000259" key="3">
    <source>
        <dbReference type="Pfam" id="PF22725"/>
    </source>
</evidence>
<keyword evidence="1" id="KW-0560">Oxidoreductase</keyword>
<accession>A0A2A4G8I3</accession>
<dbReference type="Pfam" id="PF01408">
    <property type="entry name" value="GFO_IDH_MocA"/>
    <property type="match status" value="1"/>
</dbReference>
<dbReference type="InterPro" id="IPR050463">
    <property type="entry name" value="Gfo/Idh/MocA_oxidrdct_glycsds"/>
</dbReference>